<evidence type="ECO:0000313" key="2">
    <source>
        <dbReference type="WBParaSite" id="ECPE_0001451601-mRNA-1"/>
    </source>
</evidence>
<protein>
    <submittedName>
        <fullName evidence="2">OAR domain-containing protein</fullName>
    </submittedName>
</protein>
<proteinExistence type="predicted"/>
<dbReference type="InterPro" id="IPR008339">
    <property type="entry name" value="Dishevelled_fam"/>
</dbReference>
<dbReference type="GO" id="GO:0060070">
    <property type="term" value="P:canonical Wnt signaling pathway"/>
    <property type="evidence" value="ECO:0007669"/>
    <property type="project" value="TreeGrafter"/>
</dbReference>
<dbReference type="PRINTS" id="PR01760">
    <property type="entry name" value="DISHEVELLED"/>
</dbReference>
<dbReference type="PANTHER" id="PTHR10878:SF25">
    <property type="entry name" value="SEGMENT POLARITY PROTEIN DISHEVELLED"/>
    <property type="match status" value="1"/>
</dbReference>
<accession>A0A183B5J1</accession>
<dbReference type="PANTHER" id="PTHR10878">
    <property type="entry name" value="SEGMENT POLARITY PROTEIN DISHEVELLED"/>
    <property type="match status" value="1"/>
</dbReference>
<feature type="region of interest" description="Disordered" evidence="1">
    <location>
        <begin position="78"/>
        <end position="99"/>
    </location>
</feature>
<organism evidence="2">
    <name type="scientific">Echinostoma caproni</name>
    <dbReference type="NCBI Taxonomy" id="27848"/>
    <lineage>
        <taxon>Eukaryota</taxon>
        <taxon>Metazoa</taxon>
        <taxon>Spiralia</taxon>
        <taxon>Lophotrochozoa</taxon>
        <taxon>Platyhelminthes</taxon>
        <taxon>Trematoda</taxon>
        <taxon>Digenea</taxon>
        <taxon>Plagiorchiida</taxon>
        <taxon>Echinostomata</taxon>
        <taxon>Echinostomatoidea</taxon>
        <taxon>Echinostomatidae</taxon>
        <taxon>Echinostoma</taxon>
    </lineage>
</organism>
<sequence>LCSVNFFYVFNRRSPDHSTFGTFRSSTIVSLTLCRPITLVVAKCWDPSPNNYFTVPRQEPVRPIDPRAWVLHTNAMTGAVGPPGSSSGQPFPGPGSPPTAMGMMQGAYLGMVGNSGLAMPSVPPGMPQLMPTPLAALTSLPSSSNMTSKSLPEQAESNEHPGSDSRGYRSGGPGSSGGPTGTGGPGSAKTAGSRSAGEGTGDHGGSGSLLAGGNNTKSTNSLTVTTDMASVVQTSLCKNCEIGQSQRKAEMEHSNVMGTSRKLYNHILVTSGKAFDVSQTI</sequence>
<feature type="compositionally biased region" description="Low complexity" evidence="1">
    <location>
        <begin position="131"/>
        <end position="144"/>
    </location>
</feature>
<feature type="compositionally biased region" description="Gly residues" evidence="1">
    <location>
        <begin position="169"/>
        <end position="186"/>
    </location>
</feature>
<dbReference type="AlphaFoldDB" id="A0A183B5J1"/>
<dbReference type="WBParaSite" id="ECPE_0001451601-mRNA-1">
    <property type="protein sequence ID" value="ECPE_0001451601-mRNA-1"/>
    <property type="gene ID" value="ECPE_0001451601"/>
</dbReference>
<feature type="region of interest" description="Disordered" evidence="1">
    <location>
        <begin position="123"/>
        <end position="215"/>
    </location>
</feature>
<feature type="compositionally biased region" description="Basic and acidic residues" evidence="1">
    <location>
        <begin position="157"/>
        <end position="167"/>
    </location>
</feature>
<dbReference type="InterPro" id="IPR015506">
    <property type="entry name" value="Dsh/Dvl-rel"/>
</dbReference>
<evidence type="ECO:0000256" key="1">
    <source>
        <dbReference type="SAM" id="MobiDB-lite"/>
    </source>
</evidence>
<name>A0A183B5J1_9TREM</name>
<dbReference type="GO" id="GO:0005829">
    <property type="term" value="C:cytosol"/>
    <property type="evidence" value="ECO:0007669"/>
    <property type="project" value="TreeGrafter"/>
</dbReference>
<reference evidence="2" key="1">
    <citation type="submission" date="2016-06" db="UniProtKB">
        <authorList>
            <consortium name="WormBaseParasite"/>
        </authorList>
    </citation>
    <scope>IDENTIFICATION</scope>
</reference>
<feature type="compositionally biased region" description="Gly residues" evidence="1">
    <location>
        <begin position="198"/>
        <end position="207"/>
    </location>
</feature>